<proteinExistence type="evidence at transcript level"/>
<evidence type="ECO:0000313" key="2">
    <source>
        <dbReference type="EMBL" id="JAA53928.1"/>
    </source>
</evidence>
<dbReference type="SUPFAM" id="SSF50814">
    <property type="entry name" value="Lipocalins"/>
    <property type="match status" value="1"/>
</dbReference>
<organism evidence="2">
    <name type="scientific">Rhipicephalus pulchellus</name>
    <name type="common">Yellow backed tick</name>
    <name type="synonym">Dermacentor pulchellus</name>
    <dbReference type="NCBI Taxonomy" id="72859"/>
    <lineage>
        <taxon>Eukaryota</taxon>
        <taxon>Metazoa</taxon>
        <taxon>Ecdysozoa</taxon>
        <taxon>Arthropoda</taxon>
        <taxon>Chelicerata</taxon>
        <taxon>Arachnida</taxon>
        <taxon>Acari</taxon>
        <taxon>Parasitiformes</taxon>
        <taxon>Ixodida</taxon>
        <taxon>Ixodoidea</taxon>
        <taxon>Ixodidae</taxon>
        <taxon>Rhipicephalinae</taxon>
        <taxon>Rhipicephalus</taxon>
        <taxon>Rhipicephalus</taxon>
    </lineage>
</organism>
<dbReference type="InterPro" id="IPR012674">
    <property type="entry name" value="Calycin"/>
</dbReference>
<name>L7LSQ3_RHIPC</name>
<keyword evidence="1" id="KW-0732">Signal</keyword>
<evidence type="ECO:0000256" key="1">
    <source>
        <dbReference type="SAM" id="SignalP"/>
    </source>
</evidence>
<protein>
    <submittedName>
        <fullName evidence="2">Putative group i salivary lipocalin</fullName>
    </submittedName>
</protein>
<feature type="signal peptide" evidence="1">
    <location>
        <begin position="1"/>
        <end position="21"/>
    </location>
</feature>
<sequence length="195" mass="22652">MRGKQLCAALLVALYFTVGKCMPEVFGGRKFNMRKFLSTRVPIWTFYTTFGGNAECEVELVREINSTSVSFKRYFYEGQKKMTSTLLGKLDYRRKDRMIIQTAGGYLLEEVIVYADKLYSCAVIKFTTTFCDHAHTYDLLVWNSSITSGPDRRCIKEYVKREPRGRMVYRPQCQNILKIRGEFQQPTIRAGKCPR</sequence>
<dbReference type="EMBL" id="GACK01011106">
    <property type="protein sequence ID" value="JAA53928.1"/>
    <property type="molecule type" value="mRNA"/>
</dbReference>
<accession>L7LSQ3</accession>
<reference evidence="2" key="2">
    <citation type="journal article" date="2015" name="J. Proteomics">
        <title>Sexual differences in the sialomes of the zebra tick, Rhipicephalus pulchellus.</title>
        <authorList>
            <person name="Tan A.W."/>
            <person name="Francischetti I.M."/>
            <person name="Slovak M."/>
            <person name="Kini R.M."/>
            <person name="Ribeiro J.M."/>
        </authorList>
    </citation>
    <scope>NUCLEOTIDE SEQUENCE</scope>
    <source>
        <tissue evidence="2">Salivary gland</tissue>
    </source>
</reference>
<feature type="chain" id="PRO_5003981228" evidence="1">
    <location>
        <begin position="22"/>
        <end position="195"/>
    </location>
</feature>
<dbReference type="AlphaFoldDB" id="L7LSQ3"/>
<reference evidence="2" key="1">
    <citation type="submission" date="2012-11" db="EMBL/GenBank/DDBJ databases">
        <authorList>
            <person name="Lucero-Rivera Y.E."/>
            <person name="Tovar-Ramirez D."/>
        </authorList>
    </citation>
    <scope>NUCLEOTIDE SEQUENCE</scope>
    <source>
        <tissue evidence="2">Salivary gland</tissue>
    </source>
</reference>